<dbReference type="EMBL" id="VLPK01000001">
    <property type="protein sequence ID" value="TSJ44563.1"/>
    <property type="molecule type" value="Genomic_DNA"/>
</dbReference>
<accession>A0A556MXL9</accession>
<dbReference type="Pfam" id="PF10884">
    <property type="entry name" value="DUF2683"/>
    <property type="match status" value="1"/>
</dbReference>
<reference evidence="1 2" key="1">
    <citation type="submission" date="2019-07" db="EMBL/GenBank/DDBJ databases">
        <authorList>
            <person name="Huq M.A."/>
        </authorList>
    </citation>
    <scope>NUCLEOTIDE SEQUENCE [LARGE SCALE GENOMIC DNA]</scope>
    <source>
        <strain evidence="1 2">MAH-19</strain>
    </source>
</reference>
<protein>
    <submittedName>
        <fullName evidence="1">Uncharacterized protein</fullName>
    </submittedName>
</protein>
<dbReference type="Proteomes" id="UP000318733">
    <property type="component" value="Unassembled WGS sequence"/>
</dbReference>
<keyword evidence="2" id="KW-1185">Reference proteome</keyword>
<name>A0A556MXL9_9SPHI</name>
<evidence type="ECO:0000313" key="1">
    <source>
        <dbReference type="EMBL" id="TSJ44563.1"/>
    </source>
</evidence>
<sequence>METVIMHPKNNEQLSALKAFAKALKVDFETTKSPYHPDFVAKIKTSKKQVKEGKFTTLDPSKSIWENLR</sequence>
<proteinExistence type="predicted"/>
<dbReference type="RefSeq" id="WP_144248125.1">
    <property type="nucleotide sequence ID" value="NZ_VLPK01000001.1"/>
</dbReference>
<dbReference type="AlphaFoldDB" id="A0A556MXL9"/>
<comment type="caution">
    <text evidence="1">The sequence shown here is derived from an EMBL/GenBank/DDBJ whole genome shotgun (WGS) entry which is preliminary data.</text>
</comment>
<dbReference type="OrthoDB" id="827255at2"/>
<dbReference type="InterPro" id="IPR020271">
    <property type="entry name" value="Uncharacterised_MJ1172"/>
</dbReference>
<evidence type="ECO:0000313" key="2">
    <source>
        <dbReference type="Proteomes" id="UP000318733"/>
    </source>
</evidence>
<organism evidence="1 2">
    <name type="scientific">Mucilaginibacter corticis</name>
    <dbReference type="NCBI Taxonomy" id="2597670"/>
    <lineage>
        <taxon>Bacteria</taxon>
        <taxon>Pseudomonadati</taxon>
        <taxon>Bacteroidota</taxon>
        <taxon>Sphingobacteriia</taxon>
        <taxon>Sphingobacteriales</taxon>
        <taxon>Sphingobacteriaceae</taxon>
        <taxon>Mucilaginibacter</taxon>
    </lineage>
</organism>
<gene>
    <name evidence="1" type="ORF">FO440_10430</name>
</gene>